<dbReference type="RefSeq" id="WP_156338919.1">
    <property type="nucleotide sequence ID" value="NZ_CP012159.1"/>
</dbReference>
<protein>
    <submittedName>
        <fullName evidence="1">Uncharacterized protein</fullName>
    </submittedName>
</protein>
<evidence type="ECO:0000313" key="2">
    <source>
        <dbReference type="Proteomes" id="UP000067626"/>
    </source>
</evidence>
<dbReference type="InterPro" id="IPR015943">
    <property type="entry name" value="WD40/YVTN_repeat-like_dom_sf"/>
</dbReference>
<gene>
    <name evidence="1" type="ORF">CMC5_057840</name>
</gene>
<dbReference type="AlphaFoldDB" id="A0A0K1ELP4"/>
<proteinExistence type="predicted"/>
<dbReference type="Gene3D" id="2.130.10.10">
    <property type="entry name" value="YVTN repeat-like/Quinoprotein amine dehydrogenase"/>
    <property type="match status" value="1"/>
</dbReference>
<accession>A0A0K1ELP4</accession>
<keyword evidence="2" id="KW-1185">Reference proteome</keyword>
<evidence type="ECO:0000313" key="1">
    <source>
        <dbReference type="EMBL" id="AKT41577.1"/>
    </source>
</evidence>
<dbReference type="KEGG" id="ccro:CMC5_057840"/>
<organism evidence="1 2">
    <name type="scientific">Chondromyces crocatus</name>
    <dbReference type="NCBI Taxonomy" id="52"/>
    <lineage>
        <taxon>Bacteria</taxon>
        <taxon>Pseudomonadati</taxon>
        <taxon>Myxococcota</taxon>
        <taxon>Polyangia</taxon>
        <taxon>Polyangiales</taxon>
        <taxon>Polyangiaceae</taxon>
        <taxon>Chondromyces</taxon>
    </lineage>
</organism>
<dbReference type="InterPro" id="IPR011044">
    <property type="entry name" value="Quino_amine_DH_bsu"/>
</dbReference>
<dbReference type="SUPFAM" id="SSF50969">
    <property type="entry name" value="YVTN repeat-like/Quinoprotein amine dehydrogenase"/>
    <property type="match status" value="1"/>
</dbReference>
<dbReference type="Proteomes" id="UP000067626">
    <property type="component" value="Chromosome"/>
</dbReference>
<dbReference type="EMBL" id="CP012159">
    <property type="protein sequence ID" value="AKT41577.1"/>
    <property type="molecule type" value="Genomic_DNA"/>
</dbReference>
<name>A0A0K1ELP4_CHOCO</name>
<dbReference type="OrthoDB" id="5490180at2"/>
<reference evidence="1 2" key="1">
    <citation type="submission" date="2015-07" db="EMBL/GenBank/DDBJ databases">
        <title>Genome analysis of myxobacterium Chondromyces crocatus Cm c5 reveals a high potential for natural compound synthesis and the genetic basis for the loss of fruiting body formation.</title>
        <authorList>
            <person name="Zaburannyi N."/>
            <person name="Bunk B."/>
            <person name="Maier J."/>
            <person name="Overmann J."/>
            <person name="Mueller R."/>
        </authorList>
    </citation>
    <scope>NUCLEOTIDE SEQUENCE [LARGE SCALE GENOMIC DNA]</scope>
    <source>
        <strain evidence="1 2">Cm c5</strain>
    </source>
</reference>
<sequence length="715" mass="77940">MSYEARPYYLNNVRGMHYSRTSEFLYFINTCGNGRAGVVSRMPLNEPALLTQGNALLGTKHDLNDDGETDLQIMSGGQQHRALHGARIHDLPAINSLAGITKEVLAGINWNQPHGDVLHVASLPPEGKCFAMRILASDAPEIVAGRVYHADDGTRIEWATYLLGGKPVEVTPAYGDMRDLMLSEDENEIFLSGLIESNNDDSFEACVCVVRRANDHATPVYGLKPKTLITSLMDPQQLSGDSETLYVVDETSVWRLDRTSNTKTEIVRELSVGVGLLVEAQGGGVTVYVADRSGALHVLEVPDGSSEPVTVSTEATYQLGGVPGFMSWANEEHTAIYIANRDANSVMRLDLPTGVLSTELPQCPTAPWGVEMVSSQEAFVSCDTEIGILARKIRVFDELCLGIGLVPFQHITASAVNPAVPGPNDGKANTPAGYYFGEYDDLPFGGTLSLMLNHRKAWEAGIRYYRISATPLGTEKTRIITNRFTDLRWSDALLPPCFETVDTTSNQKLFAIRPPEETWYNPHLAAQIATTTADNGHLVLKIEFFDAEGKPSVHGPFERLLLIDNTRYSSRLFLPRIGVDATTPPPNVHPALNCGCLSYTSKDQLVEIDYGAWQPQASGQYTLTVKRGNLLISELTQYGQVTAGEVLHTKKLTSANVPMRVGHLVGNCDIANIVITLSVPSRVIDGFGFINLSAQQSSSFTLVNGPVGHSNWPSP</sequence>